<protein>
    <recommendedName>
        <fullName evidence="3">DNA methylase N-4/N-6 domain-containing protein</fullName>
    </recommendedName>
</protein>
<feature type="domain" description="DNA methylase N-4/N-6" evidence="3">
    <location>
        <begin position="17"/>
        <end position="98"/>
    </location>
</feature>
<dbReference type="InterPro" id="IPR002941">
    <property type="entry name" value="DNA_methylase_N4/N6"/>
</dbReference>
<evidence type="ECO:0000259" key="3">
    <source>
        <dbReference type="Pfam" id="PF01555"/>
    </source>
</evidence>
<dbReference type="SUPFAM" id="SSF53335">
    <property type="entry name" value="S-adenosyl-L-methionine-dependent methyltransferases"/>
    <property type="match status" value="1"/>
</dbReference>
<dbReference type="AlphaFoldDB" id="A0A0F8YSK8"/>
<dbReference type="PRINTS" id="PR00508">
    <property type="entry name" value="S21N4MTFRASE"/>
</dbReference>
<evidence type="ECO:0000256" key="2">
    <source>
        <dbReference type="ARBA" id="ARBA00022679"/>
    </source>
</evidence>
<dbReference type="Gene3D" id="3.40.50.150">
    <property type="entry name" value="Vaccinia Virus protein VP39"/>
    <property type="match status" value="1"/>
</dbReference>
<proteinExistence type="predicted"/>
<sequence length="269" mass="30972">TFDFKRWWVKYPERYSTIGKSPTDVWEFPIPVQGSWGNQYVRHFCPLPEGLIRQIIELCSDEGDTILDPFAGSGSVLSGAYLANRKFIGLDINPEYKAKFDKHIKTLQKERPIETSASAEEKALFSKTIKKLRLLKLPSVLLKSLRLQAPDVFSAINGLVAIPSTKSCDQSHKLWRITYTVYIKSGSKQSIEDEIIKRLKAKPLSKYGIQADLRFKVSKKPKSVRTLYEYPWTSTYKTQNKFEGKTYPFIASNVSFARKERELIEKYLD</sequence>
<gene>
    <name evidence="4" type="ORF">LCGC14_2783740</name>
</gene>
<dbReference type="GO" id="GO:0005737">
    <property type="term" value="C:cytoplasm"/>
    <property type="evidence" value="ECO:0007669"/>
    <property type="project" value="TreeGrafter"/>
</dbReference>
<feature type="non-terminal residue" evidence="4">
    <location>
        <position position="1"/>
    </location>
</feature>
<keyword evidence="1" id="KW-0489">Methyltransferase</keyword>
<dbReference type="InterPro" id="IPR029063">
    <property type="entry name" value="SAM-dependent_MTases_sf"/>
</dbReference>
<evidence type="ECO:0000256" key="1">
    <source>
        <dbReference type="ARBA" id="ARBA00022603"/>
    </source>
</evidence>
<reference evidence="4" key="1">
    <citation type="journal article" date="2015" name="Nature">
        <title>Complex archaea that bridge the gap between prokaryotes and eukaryotes.</title>
        <authorList>
            <person name="Spang A."/>
            <person name="Saw J.H."/>
            <person name="Jorgensen S.L."/>
            <person name="Zaremba-Niedzwiedzka K."/>
            <person name="Martijn J."/>
            <person name="Lind A.E."/>
            <person name="van Eijk R."/>
            <person name="Schleper C."/>
            <person name="Guy L."/>
            <person name="Ettema T.J."/>
        </authorList>
    </citation>
    <scope>NUCLEOTIDE SEQUENCE</scope>
</reference>
<name>A0A0F8YSK8_9ZZZZ</name>
<dbReference type="GO" id="GO:0032259">
    <property type="term" value="P:methylation"/>
    <property type="evidence" value="ECO:0007669"/>
    <property type="project" value="UniProtKB-KW"/>
</dbReference>
<dbReference type="PANTHER" id="PTHR13370:SF3">
    <property type="entry name" value="TRNA (GUANINE(10)-N2)-METHYLTRANSFERASE HOMOLOG"/>
    <property type="match status" value="1"/>
</dbReference>
<accession>A0A0F8YSK8</accession>
<comment type="caution">
    <text evidence="4">The sequence shown here is derived from an EMBL/GenBank/DDBJ whole genome shotgun (WGS) entry which is preliminary data.</text>
</comment>
<organism evidence="4">
    <name type="scientific">marine sediment metagenome</name>
    <dbReference type="NCBI Taxonomy" id="412755"/>
    <lineage>
        <taxon>unclassified sequences</taxon>
        <taxon>metagenomes</taxon>
        <taxon>ecological metagenomes</taxon>
    </lineage>
</organism>
<dbReference type="GO" id="GO:0008170">
    <property type="term" value="F:N-methyltransferase activity"/>
    <property type="evidence" value="ECO:0007669"/>
    <property type="project" value="InterPro"/>
</dbReference>
<dbReference type="Pfam" id="PF01555">
    <property type="entry name" value="N6_N4_Mtase"/>
    <property type="match status" value="1"/>
</dbReference>
<dbReference type="EMBL" id="LAZR01051796">
    <property type="protein sequence ID" value="KKK84397.1"/>
    <property type="molecule type" value="Genomic_DNA"/>
</dbReference>
<dbReference type="PANTHER" id="PTHR13370">
    <property type="entry name" value="RNA METHYLASE-RELATED"/>
    <property type="match status" value="1"/>
</dbReference>
<dbReference type="InterPro" id="IPR001091">
    <property type="entry name" value="RM_Methyltransferase"/>
</dbReference>
<dbReference type="GO" id="GO:0003677">
    <property type="term" value="F:DNA binding"/>
    <property type="evidence" value="ECO:0007669"/>
    <property type="project" value="InterPro"/>
</dbReference>
<evidence type="ECO:0000313" key="4">
    <source>
        <dbReference type="EMBL" id="KKK84397.1"/>
    </source>
</evidence>
<keyword evidence="2" id="KW-0808">Transferase</keyword>